<feature type="region of interest" description="Disordered" evidence="6">
    <location>
        <begin position="78"/>
        <end position="122"/>
    </location>
</feature>
<evidence type="ECO:0000256" key="1">
    <source>
        <dbReference type="ARBA" id="ARBA00004308"/>
    </source>
</evidence>
<dbReference type="GO" id="GO:0071230">
    <property type="term" value="P:cellular response to amino acid stimulus"/>
    <property type="evidence" value="ECO:0007669"/>
    <property type="project" value="InterPro"/>
</dbReference>
<evidence type="ECO:0000313" key="8">
    <source>
        <dbReference type="Proteomes" id="UP000578531"/>
    </source>
</evidence>
<dbReference type="AlphaFoldDB" id="A0A8H6G3J7"/>
<feature type="region of interest" description="Disordered" evidence="6">
    <location>
        <begin position="1"/>
        <end position="57"/>
    </location>
</feature>
<keyword evidence="5" id="KW-0449">Lipoprotein</keyword>
<dbReference type="RefSeq" id="XP_037169198.1">
    <property type="nucleotide sequence ID" value="XM_037303476.1"/>
</dbReference>
<dbReference type="SMART" id="SM01262">
    <property type="entry name" value="LAMTOR"/>
    <property type="match status" value="1"/>
</dbReference>
<dbReference type="GeneID" id="59283211"/>
<dbReference type="GO" id="GO:0071986">
    <property type="term" value="C:Ragulator complex"/>
    <property type="evidence" value="ECO:0007669"/>
    <property type="project" value="InterPro"/>
</dbReference>
<dbReference type="Pfam" id="PF15454">
    <property type="entry name" value="LAMTOR"/>
    <property type="match status" value="1"/>
</dbReference>
<keyword evidence="3" id="KW-0472">Membrane</keyword>
<dbReference type="EMBL" id="JACCJC010000004">
    <property type="protein sequence ID" value="KAF6239929.1"/>
    <property type="molecule type" value="Genomic_DNA"/>
</dbReference>
<proteinExistence type="predicted"/>
<dbReference type="GO" id="GO:0031902">
    <property type="term" value="C:late endosome membrane"/>
    <property type="evidence" value="ECO:0007669"/>
    <property type="project" value="InterPro"/>
</dbReference>
<accession>A0A8H6G3J7</accession>
<sequence>MGACSSCLGFGRRDRGVENPETSRLLYDDPYRSQYGATGQSQHRVHYHQPDPESLRRETEALEGICHDMSDDVVDVFTLTPQSGQPNSNLNSQPTTSTDEGTPTAKMHEEHTREKHEPAPQRMMYRSVRAAPSAGHIWRDLNEDPKSWEVAKAVMEGSGERG</sequence>
<evidence type="ECO:0000256" key="6">
    <source>
        <dbReference type="SAM" id="MobiDB-lite"/>
    </source>
</evidence>
<feature type="compositionally biased region" description="Basic and acidic residues" evidence="6">
    <location>
        <begin position="48"/>
        <end position="57"/>
    </location>
</feature>
<comment type="subcellular location">
    <subcellularLocation>
        <location evidence="1">Endomembrane system</location>
    </subcellularLocation>
</comment>
<dbReference type="OrthoDB" id="5299893at2759"/>
<dbReference type="GO" id="GO:0045121">
    <property type="term" value="C:membrane raft"/>
    <property type="evidence" value="ECO:0007669"/>
    <property type="project" value="InterPro"/>
</dbReference>
<name>A0A8H6G3J7_9LECA</name>
<feature type="compositionally biased region" description="Polar residues" evidence="6">
    <location>
        <begin position="79"/>
        <end position="101"/>
    </location>
</feature>
<gene>
    <name evidence="7" type="ORF">HO173_001537</name>
</gene>
<evidence type="ECO:0000256" key="5">
    <source>
        <dbReference type="ARBA" id="ARBA00023288"/>
    </source>
</evidence>
<evidence type="ECO:0000313" key="7">
    <source>
        <dbReference type="EMBL" id="KAF6239929.1"/>
    </source>
</evidence>
<evidence type="ECO:0000256" key="4">
    <source>
        <dbReference type="ARBA" id="ARBA00023139"/>
    </source>
</evidence>
<reference evidence="7 8" key="1">
    <citation type="journal article" date="2020" name="Genomics">
        <title>Complete, high-quality genomes from long-read metagenomic sequencing of two wolf lichen thalli reveals enigmatic genome architecture.</title>
        <authorList>
            <person name="McKenzie S.K."/>
            <person name="Walston R.F."/>
            <person name="Allen J.L."/>
        </authorList>
    </citation>
    <scope>NUCLEOTIDE SEQUENCE [LARGE SCALE GENOMIC DNA]</scope>
    <source>
        <strain evidence="7">WasteWater2</strain>
    </source>
</reference>
<keyword evidence="4" id="KW-0564">Palmitate</keyword>
<dbReference type="GO" id="GO:0016197">
    <property type="term" value="P:endosomal transport"/>
    <property type="evidence" value="ECO:0007669"/>
    <property type="project" value="InterPro"/>
</dbReference>
<keyword evidence="8" id="KW-1185">Reference proteome</keyword>
<keyword evidence="2" id="KW-0519">Myristate</keyword>
<dbReference type="Proteomes" id="UP000578531">
    <property type="component" value="Unassembled WGS sequence"/>
</dbReference>
<protein>
    <submittedName>
        <fullName evidence="7">Uncharacterized protein</fullName>
    </submittedName>
</protein>
<dbReference type="GO" id="GO:0043410">
    <property type="term" value="P:positive regulation of MAPK cascade"/>
    <property type="evidence" value="ECO:0007669"/>
    <property type="project" value="InterPro"/>
</dbReference>
<comment type="caution">
    <text evidence="7">The sequence shown here is derived from an EMBL/GenBank/DDBJ whole genome shotgun (WGS) entry which is preliminary data.</text>
</comment>
<evidence type="ECO:0000256" key="2">
    <source>
        <dbReference type="ARBA" id="ARBA00022707"/>
    </source>
</evidence>
<organism evidence="7 8">
    <name type="scientific">Letharia columbiana</name>
    <dbReference type="NCBI Taxonomy" id="112416"/>
    <lineage>
        <taxon>Eukaryota</taxon>
        <taxon>Fungi</taxon>
        <taxon>Dikarya</taxon>
        <taxon>Ascomycota</taxon>
        <taxon>Pezizomycotina</taxon>
        <taxon>Lecanoromycetes</taxon>
        <taxon>OSLEUM clade</taxon>
        <taxon>Lecanoromycetidae</taxon>
        <taxon>Lecanorales</taxon>
        <taxon>Lecanorineae</taxon>
        <taxon>Parmeliaceae</taxon>
        <taxon>Letharia</taxon>
    </lineage>
</organism>
<dbReference type="GO" id="GO:0032008">
    <property type="term" value="P:positive regulation of TOR signaling"/>
    <property type="evidence" value="ECO:0007669"/>
    <property type="project" value="InterPro"/>
</dbReference>
<evidence type="ECO:0000256" key="3">
    <source>
        <dbReference type="ARBA" id="ARBA00023136"/>
    </source>
</evidence>
<feature type="compositionally biased region" description="Basic and acidic residues" evidence="6">
    <location>
        <begin position="106"/>
        <end position="119"/>
    </location>
</feature>
<dbReference type="InterPro" id="IPR028209">
    <property type="entry name" value="LAMTOR1/MEH1"/>
</dbReference>
<dbReference type="GO" id="GO:0001919">
    <property type="term" value="P:regulation of receptor recycling"/>
    <property type="evidence" value="ECO:0007669"/>
    <property type="project" value="InterPro"/>
</dbReference>